<protein>
    <recommendedName>
        <fullName evidence="3">Lipoprotein</fullName>
    </recommendedName>
</protein>
<accession>A0ABU8FUF7</accession>
<evidence type="ECO:0000313" key="2">
    <source>
        <dbReference type="Proteomes" id="UP001367922"/>
    </source>
</evidence>
<dbReference type="Proteomes" id="UP001367922">
    <property type="component" value="Unassembled WGS sequence"/>
</dbReference>
<name>A0ABU8FUF7_9BACI</name>
<gene>
    <name evidence="1" type="ORF">WAX78_08795</name>
</gene>
<dbReference type="PROSITE" id="PS51257">
    <property type="entry name" value="PROKAR_LIPOPROTEIN"/>
    <property type="match status" value="1"/>
</dbReference>
<sequence>MKKSFLFFCFLFLASCHQEQESLPKMSVKVNEKPLEVYQGSYCWDTKCVDKIGPEQIATKHTPAVVRKGSEAAFSVKSKRKQKSIDVTMLRNGAAVPVVLNKNNTIPLPSEPGTYIYHIGVFWEQGDVGYIFQVKVE</sequence>
<organism evidence="1 2">
    <name type="scientific">Bacillus yunxiaonensis</name>
    <dbReference type="NCBI Taxonomy" id="3127665"/>
    <lineage>
        <taxon>Bacteria</taxon>
        <taxon>Bacillati</taxon>
        <taxon>Bacillota</taxon>
        <taxon>Bacilli</taxon>
        <taxon>Bacillales</taxon>
        <taxon>Bacillaceae</taxon>
        <taxon>Bacillus</taxon>
    </lineage>
</organism>
<dbReference type="RefSeq" id="WP_336481900.1">
    <property type="nucleotide sequence ID" value="NZ_JBAWSV010000002.1"/>
</dbReference>
<evidence type="ECO:0008006" key="3">
    <source>
        <dbReference type="Google" id="ProtNLM"/>
    </source>
</evidence>
<proteinExistence type="predicted"/>
<dbReference type="EMBL" id="JBAWSV010000002">
    <property type="protein sequence ID" value="MEI4829549.1"/>
    <property type="molecule type" value="Genomic_DNA"/>
</dbReference>
<reference evidence="1 2" key="1">
    <citation type="submission" date="2024-01" db="EMBL/GenBank/DDBJ databases">
        <title>Seven novel Bacillus-like species.</title>
        <authorList>
            <person name="Liu G."/>
        </authorList>
    </citation>
    <scope>NUCLEOTIDE SEQUENCE [LARGE SCALE GENOMIC DNA]</scope>
    <source>
        <strain evidence="1 2">FJAT-53711</strain>
    </source>
</reference>
<comment type="caution">
    <text evidence="1">The sequence shown here is derived from an EMBL/GenBank/DDBJ whole genome shotgun (WGS) entry which is preliminary data.</text>
</comment>
<keyword evidence="2" id="KW-1185">Reference proteome</keyword>
<evidence type="ECO:0000313" key="1">
    <source>
        <dbReference type="EMBL" id="MEI4829549.1"/>
    </source>
</evidence>